<proteinExistence type="predicted"/>
<dbReference type="NCBIfam" id="TIGR03170">
    <property type="entry name" value="flgA_cterm"/>
    <property type="match status" value="1"/>
</dbReference>
<dbReference type="Pfam" id="PF13144">
    <property type="entry name" value="ChapFlgA"/>
    <property type="match status" value="1"/>
</dbReference>
<dbReference type="InterPro" id="IPR039246">
    <property type="entry name" value="Flagellar_FlgA"/>
</dbReference>
<evidence type="ECO:0000256" key="3">
    <source>
        <dbReference type="ARBA" id="ARBA00022764"/>
    </source>
</evidence>
<evidence type="ECO:0000256" key="4">
    <source>
        <dbReference type="SAM" id="MobiDB-lite"/>
    </source>
</evidence>
<sequence>MTSLLTSVAASPTAALPAGPAARNPAPRPILSPGTLGRTALALVALGLLTLPVLAEESGRLTLRGDITARRDVITLGDLVEGAPAALSARPLFRAPPLGTGGTIQVRRIVEAAVGLGLEPPESGGRLQVSVQRAARRIAGAEIEAALRAELARTRGLDAGALTIAFEGEAPAISVPPELDGTVSAQELVYDPRTRRVSALVTVGARQASLRVAGQVIETTEVAVLTRALARGEALGPADVAVERRPREGVPADASGDPSGLVGQVAQRALPAGQPLRGGDLVRPDLVARGETVTIVYETPGIALSLRGQAKEGGPLGAVVAVVNPTSKKVIQATVIGPGRVTVGPSAAEPPAPGRVASAATPERRATPLPERN</sequence>
<dbReference type="EMBL" id="BPQH01000009">
    <property type="protein sequence ID" value="GJD50381.1"/>
    <property type="molecule type" value="Genomic_DNA"/>
</dbReference>
<dbReference type="RefSeq" id="WP_128564127.1">
    <property type="nucleotide sequence ID" value="NZ_BPQH01000009.1"/>
</dbReference>
<organism evidence="6 7">
    <name type="scientific">Methylobacterium crusticola</name>
    <dbReference type="NCBI Taxonomy" id="1697972"/>
    <lineage>
        <taxon>Bacteria</taxon>
        <taxon>Pseudomonadati</taxon>
        <taxon>Pseudomonadota</taxon>
        <taxon>Alphaproteobacteria</taxon>
        <taxon>Hyphomicrobiales</taxon>
        <taxon>Methylobacteriaceae</taxon>
        <taxon>Methylobacterium</taxon>
    </lineage>
</organism>
<reference evidence="6" key="1">
    <citation type="journal article" date="2021" name="Front. Microbiol.">
        <title>Comprehensive Comparative Genomics and Phenotyping of Methylobacterium Species.</title>
        <authorList>
            <person name="Alessa O."/>
            <person name="Ogura Y."/>
            <person name="Fujitani Y."/>
            <person name="Takami H."/>
            <person name="Hayashi T."/>
            <person name="Sahin N."/>
            <person name="Tani A."/>
        </authorList>
    </citation>
    <scope>NUCLEOTIDE SEQUENCE</scope>
    <source>
        <strain evidence="6">KCTC 52305</strain>
    </source>
</reference>
<dbReference type="PANTHER" id="PTHR36307:SF1">
    <property type="entry name" value="FLAGELLA BASAL BODY P-RING FORMATION PROTEIN FLGA"/>
    <property type="match status" value="1"/>
</dbReference>
<reference evidence="6" key="2">
    <citation type="submission" date="2021-08" db="EMBL/GenBank/DDBJ databases">
        <authorList>
            <person name="Tani A."/>
            <person name="Ola A."/>
            <person name="Ogura Y."/>
            <person name="Katsura K."/>
            <person name="Hayashi T."/>
        </authorList>
    </citation>
    <scope>NUCLEOTIDE SEQUENCE</scope>
    <source>
        <strain evidence="6">KCTC 52305</strain>
    </source>
</reference>
<dbReference type="PANTHER" id="PTHR36307">
    <property type="entry name" value="FLAGELLA BASAL BODY P-RING FORMATION PROTEIN FLGA"/>
    <property type="match status" value="1"/>
</dbReference>
<dbReference type="Gene3D" id="2.30.30.760">
    <property type="match status" value="1"/>
</dbReference>
<comment type="subcellular location">
    <subcellularLocation>
        <location evidence="1">Periplasm</location>
    </subcellularLocation>
</comment>
<dbReference type="InterPro" id="IPR017585">
    <property type="entry name" value="SAF_FlgA"/>
</dbReference>
<dbReference type="InterPro" id="IPR013974">
    <property type="entry name" value="SAF"/>
</dbReference>
<name>A0ABQ4QZB0_9HYPH</name>
<keyword evidence="3" id="KW-0574">Periplasm</keyword>
<dbReference type="Proteomes" id="UP001055167">
    <property type="component" value="Unassembled WGS sequence"/>
</dbReference>
<feature type="region of interest" description="Disordered" evidence="4">
    <location>
        <begin position="340"/>
        <end position="373"/>
    </location>
</feature>
<accession>A0ABQ4QZB0</accession>
<dbReference type="CDD" id="cd11614">
    <property type="entry name" value="SAF_CpaB_FlgA_like"/>
    <property type="match status" value="1"/>
</dbReference>
<comment type="caution">
    <text evidence="6">The sequence shown here is derived from an EMBL/GenBank/DDBJ whole genome shotgun (WGS) entry which is preliminary data.</text>
</comment>
<feature type="compositionally biased region" description="Basic and acidic residues" evidence="4">
    <location>
        <begin position="362"/>
        <end position="373"/>
    </location>
</feature>
<dbReference type="SMART" id="SM00858">
    <property type="entry name" value="SAF"/>
    <property type="match status" value="1"/>
</dbReference>
<keyword evidence="7" id="KW-1185">Reference proteome</keyword>
<gene>
    <name evidence="6" type="ORF">OPKNFCMD_3120</name>
</gene>
<evidence type="ECO:0000313" key="6">
    <source>
        <dbReference type="EMBL" id="GJD50381.1"/>
    </source>
</evidence>
<evidence type="ECO:0000256" key="2">
    <source>
        <dbReference type="ARBA" id="ARBA00022729"/>
    </source>
</evidence>
<protein>
    <recommendedName>
        <fullName evidence="5">SAF domain-containing protein</fullName>
    </recommendedName>
</protein>
<evidence type="ECO:0000256" key="1">
    <source>
        <dbReference type="ARBA" id="ARBA00004418"/>
    </source>
</evidence>
<feature type="domain" description="SAF" evidence="5">
    <location>
        <begin position="220"/>
        <end position="282"/>
    </location>
</feature>
<dbReference type="Gene3D" id="3.90.1210.10">
    <property type="entry name" value="Antifreeze-like/N-acetylneuraminic acid synthase C-terminal domain"/>
    <property type="match status" value="1"/>
</dbReference>
<evidence type="ECO:0000259" key="5">
    <source>
        <dbReference type="SMART" id="SM00858"/>
    </source>
</evidence>
<keyword evidence="2" id="KW-0732">Signal</keyword>
<evidence type="ECO:0000313" key="7">
    <source>
        <dbReference type="Proteomes" id="UP001055167"/>
    </source>
</evidence>